<feature type="transmembrane region" description="Helical" evidence="2">
    <location>
        <begin position="352"/>
        <end position="374"/>
    </location>
</feature>
<dbReference type="EMBL" id="CAXAMM010040440">
    <property type="protein sequence ID" value="CAK9093178.1"/>
    <property type="molecule type" value="Genomic_DNA"/>
</dbReference>
<evidence type="ECO:0000313" key="3">
    <source>
        <dbReference type="EMBL" id="CAK9093178.1"/>
    </source>
</evidence>
<evidence type="ECO:0000313" key="4">
    <source>
        <dbReference type="Proteomes" id="UP001642464"/>
    </source>
</evidence>
<keyword evidence="2" id="KW-0812">Transmembrane</keyword>
<evidence type="ECO:0000256" key="2">
    <source>
        <dbReference type="SAM" id="Phobius"/>
    </source>
</evidence>
<evidence type="ECO:0000256" key="1">
    <source>
        <dbReference type="SAM" id="MobiDB-lite"/>
    </source>
</evidence>
<protein>
    <submittedName>
        <fullName evidence="3">Eukaryotic translation initiation factor 3 subunit A</fullName>
    </submittedName>
</protein>
<name>A0ABP0QYN2_9DINO</name>
<gene>
    <name evidence="3" type="ORF">SCF082_LOCUS43834</name>
</gene>
<keyword evidence="2" id="KW-0472">Membrane</keyword>
<keyword evidence="3" id="KW-0396">Initiation factor</keyword>
<reference evidence="3 4" key="1">
    <citation type="submission" date="2024-02" db="EMBL/GenBank/DDBJ databases">
        <authorList>
            <person name="Chen Y."/>
            <person name="Shah S."/>
            <person name="Dougan E. K."/>
            <person name="Thang M."/>
            <person name="Chan C."/>
        </authorList>
    </citation>
    <scope>NUCLEOTIDE SEQUENCE [LARGE SCALE GENOMIC DNA]</scope>
</reference>
<dbReference type="GO" id="GO:0003743">
    <property type="term" value="F:translation initiation factor activity"/>
    <property type="evidence" value="ECO:0007669"/>
    <property type="project" value="UniProtKB-KW"/>
</dbReference>
<feature type="compositionally biased region" description="Pro residues" evidence="1">
    <location>
        <begin position="116"/>
        <end position="125"/>
    </location>
</feature>
<organism evidence="3 4">
    <name type="scientific">Durusdinium trenchii</name>
    <dbReference type="NCBI Taxonomy" id="1381693"/>
    <lineage>
        <taxon>Eukaryota</taxon>
        <taxon>Sar</taxon>
        <taxon>Alveolata</taxon>
        <taxon>Dinophyceae</taxon>
        <taxon>Suessiales</taxon>
        <taxon>Symbiodiniaceae</taxon>
        <taxon>Durusdinium</taxon>
    </lineage>
</organism>
<dbReference type="Proteomes" id="UP001642464">
    <property type="component" value="Unassembled WGS sequence"/>
</dbReference>
<keyword evidence="3" id="KW-0648">Protein biosynthesis</keyword>
<comment type="caution">
    <text evidence="3">The sequence shown here is derived from an EMBL/GenBank/DDBJ whole genome shotgun (WGS) entry which is preliminary data.</text>
</comment>
<proteinExistence type="predicted"/>
<feature type="region of interest" description="Disordered" evidence="1">
    <location>
        <begin position="85"/>
        <end position="169"/>
    </location>
</feature>
<keyword evidence="4" id="KW-1185">Reference proteome</keyword>
<sequence>MRTQWHLGSPLPYLLFASQLALHRYAIINISQPAAELNRPHIFTIFRTTNSSVSLDFTATDSAGKAVAQAAVNLQQASRRLESDLPLSGRQLSARRRFGGGYSGGSSYSSPRRRTPSPPPSPPYTSPRRRTGTPSTASTGSASGSRRRTFGYDNKVHNNPSNPGAGNYGYQTPGAAASNFGGRIPTGTPYGYTGANAYSGSSGSGAKIAMAAGGGLLAGYLGSQLLHSWTGYSRAEMLNMPCTSGSWQGLCSTCVTLHGARNCNIEISPKIDATRDDLLDTGFVPSQVSWPIQVNITKIIGVDFAPSVVCPNASDPQWTSAQKQLFITLTTLQELASGPQATASSGSSMLSWLSWAILAVIGGCCCFGICFVVMRRSGSPGYGGYGSSSESDWSEDVPHGAPPGYGYGGYAASAAPAAPVGHPIYGTQMAQPNPYWQGAAQPTQGVVIQGSPVTGGTGRYASGGFMDTAAPNGSSWTNLCQHHDVIISNGMIAGPWGECLAWAVAYEQQNPGWHQDPRFAAEGPAGQVIGAITAKANPSMLGQVVEAAERLEQACQQAIQYGQPLPLINRRVSYHCMRKLMHQPLATDFSRGTSWAQSPGFGVWHLVDVLSVICPGGPGYATITMSKPTTAEYEPHILTIFRTAKNPVQLNFIARDARGIIADQRQGVSLQGHARRARRLAEEVPSAVPNADSANRSTDGPADHSTEFCDEDCQSRQLFSMRRRTASSVRRRGTGIKPVNINPMSWFTPRRRRAAAAAAGYGTAGAVAGATAGAAGASRRRGSYSPAPSLYASVTSPYGTSSSFHRRRSYSQAGYGGSYHNPYTSYLGPYGYPSSSYASQMFGGHMPMATPYGYSGASAYSSSSGLPIALAAGAGLLAGYGGSHLLHHHHHWYGYSQDDMYNMQCTSGTWSGACRSCVSSYGAQRCNVMVSPNFDAARDDLMSTGFIPSQVSWPLVINVTHISGTDFDPSTICPPQDAAQQAAWKAPPMKQVFFTLSALPGRSPDMLGNSHGYGYGPGSYGSSGYSTGSSVLSNLLLLCSCLTCCYFLDRCREGIEHPHPMGVYDGPLPGAPGMPGAPNPYWHGQDAGHCHGHHGEVVQGQVINDPHWR</sequence>
<feature type="region of interest" description="Disordered" evidence="1">
    <location>
        <begin position="674"/>
        <end position="709"/>
    </location>
</feature>
<keyword evidence="2" id="KW-1133">Transmembrane helix</keyword>
<feature type="compositionally biased region" description="Low complexity" evidence="1">
    <location>
        <begin position="132"/>
        <end position="144"/>
    </location>
</feature>
<accession>A0ABP0QYN2</accession>